<reference evidence="1" key="1">
    <citation type="submission" date="2019-08" db="EMBL/GenBank/DDBJ databases">
        <authorList>
            <person name="Kucharzyk K."/>
            <person name="Murdoch R.W."/>
            <person name="Higgins S."/>
            <person name="Loffler F."/>
        </authorList>
    </citation>
    <scope>NUCLEOTIDE SEQUENCE</scope>
</reference>
<proteinExistence type="predicted"/>
<name>A0A645A4R2_9ZZZZ</name>
<protein>
    <submittedName>
        <fullName evidence="1">Uncharacterized protein</fullName>
    </submittedName>
</protein>
<dbReference type="AlphaFoldDB" id="A0A645A4R2"/>
<gene>
    <name evidence="1" type="ORF">SDC9_94637</name>
</gene>
<organism evidence="1">
    <name type="scientific">bioreactor metagenome</name>
    <dbReference type="NCBI Taxonomy" id="1076179"/>
    <lineage>
        <taxon>unclassified sequences</taxon>
        <taxon>metagenomes</taxon>
        <taxon>ecological metagenomes</taxon>
    </lineage>
</organism>
<accession>A0A645A4R2</accession>
<sequence length="176" mass="18471">MFHFNTAAGSAVSTISYDGQVFKVVVTALIRTNDRIVSSGFNIADDDIFKIMLAGRNVKIHRLVLIIDGGIHPAIGIAGANVLQDTTTHHKAITAAGKIEHVLAPALGNGSSKVRPASGVHIVSLTIKDQILHVNVPGHDVITFHRVQNASGGGITRQALQDSSGFPGGCLVQTNI</sequence>
<comment type="caution">
    <text evidence="1">The sequence shown here is derived from an EMBL/GenBank/DDBJ whole genome shotgun (WGS) entry which is preliminary data.</text>
</comment>
<dbReference type="EMBL" id="VSSQ01011877">
    <property type="protein sequence ID" value="MPM47916.1"/>
    <property type="molecule type" value="Genomic_DNA"/>
</dbReference>
<evidence type="ECO:0000313" key="1">
    <source>
        <dbReference type="EMBL" id="MPM47916.1"/>
    </source>
</evidence>